<dbReference type="Gene3D" id="3.40.50.720">
    <property type="entry name" value="NAD(P)-binding Rossmann-like Domain"/>
    <property type="match status" value="1"/>
</dbReference>
<gene>
    <name evidence="3" type="ORF">ACHAXA_001098</name>
</gene>
<keyword evidence="4" id="KW-1185">Reference proteome</keyword>
<protein>
    <recommendedName>
        <fullName evidence="5">Homospermidine synthase</fullName>
    </recommendedName>
</protein>
<accession>A0ABD3RD44</accession>
<sequence>MSNQTRQFKEKVAGYPVHASLDGGILVLIGFGSIGRGVLPLIERHIDYDPAKFTVIEPSDEFAHILKKHGVRHLQVALTEANYVDVIKGLFPDGSKGMIVNLSVDVDSGDMMELAHNLGLPYVDTVYEPWPGWYFNPDMESIERCSYPDREELKNTAKEREGGPTCVTCCGANPGMVSWLMKEALLILAKDTGYEGATPKTRDEWARLAMDLGVKGLHIAERDTQVSNRPKGVGEFVNTWSVDGLFNEGFLPAELGWGTHEKKLPPHGHKWDFGPGYAIWIDKPGGETLVRTWVPGVGPQLGFVIVHEESLSIPDYFTVEDDDGKALYRPTCHYAYHPCNDAILSMHEIRGTCQLPEKKHILTAEEIVSGSDDLGVLLYGHAKGAMWYGTRLSNDEAVKLAPYQNATGLQVTSGVLAAMVWIIENPNQGIVWADQMDHARCLEVQKPYLGRVECHYTDWTPIAHRITNFPEERDEEDPWQFTNFLAK</sequence>
<dbReference type="Gene3D" id="3.30.360.30">
    <property type="entry name" value="homospermidine synthase like"/>
    <property type="match status" value="1"/>
</dbReference>
<dbReference type="InterPro" id="IPR023181">
    <property type="entry name" value="Homospermid_syn-like_C"/>
</dbReference>
<dbReference type="Pfam" id="PF16653">
    <property type="entry name" value="Sacchrp_dh_C"/>
    <property type="match status" value="1"/>
</dbReference>
<dbReference type="Proteomes" id="UP001530377">
    <property type="component" value="Unassembled WGS sequence"/>
</dbReference>
<comment type="caution">
    <text evidence="3">The sequence shown here is derived from an EMBL/GenBank/DDBJ whole genome shotgun (WGS) entry which is preliminary data.</text>
</comment>
<reference evidence="3 4" key="1">
    <citation type="submission" date="2024-10" db="EMBL/GenBank/DDBJ databases">
        <title>Updated reference genomes for cyclostephanoid diatoms.</title>
        <authorList>
            <person name="Roberts W.R."/>
            <person name="Alverson A.J."/>
        </authorList>
    </citation>
    <scope>NUCLEOTIDE SEQUENCE [LARGE SCALE GENOMIC DNA]</scope>
    <source>
        <strain evidence="3 4">AJA228-03</strain>
    </source>
</reference>
<evidence type="ECO:0008006" key="5">
    <source>
        <dbReference type="Google" id="ProtNLM"/>
    </source>
</evidence>
<dbReference type="Pfam" id="PF03435">
    <property type="entry name" value="Sacchrp_dh_NADP"/>
    <property type="match status" value="1"/>
</dbReference>
<organism evidence="3 4">
    <name type="scientific">Cyclostephanos tholiformis</name>
    <dbReference type="NCBI Taxonomy" id="382380"/>
    <lineage>
        <taxon>Eukaryota</taxon>
        <taxon>Sar</taxon>
        <taxon>Stramenopiles</taxon>
        <taxon>Ochrophyta</taxon>
        <taxon>Bacillariophyta</taxon>
        <taxon>Coscinodiscophyceae</taxon>
        <taxon>Thalassiosirophycidae</taxon>
        <taxon>Stephanodiscales</taxon>
        <taxon>Stephanodiscaceae</taxon>
        <taxon>Cyclostephanos</taxon>
    </lineage>
</organism>
<name>A0ABD3RD44_9STRA</name>
<dbReference type="AlphaFoldDB" id="A0ABD3RD44"/>
<evidence type="ECO:0000259" key="1">
    <source>
        <dbReference type="Pfam" id="PF03435"/>
    </source>
</evidence>
<evidence type="ECO:0000313" key="3">
    <source>
        <dbReference type="EMBL" id="KAL3810925.1"/>
    </source>
</evidence>
<evidence type="ECO:0000313" key="4">
    <source>
        <dbReference type="Proteomes" id="UP001530377"/>
    </source>
</evidence>
<dbReference type="InterPro" id="IPR005097">
    <property type="entry name" value="Sacchrp_dh_NADP-bd"/>
</dbReference>
<dbReference type="InterPro" id="IPR032095">
    <property type="entry name" value="Sacchrp_dh-like_C"/>
</dbReference>
<dbReference type="EMBL" id="JALLPB020000291">
    <property type="protein sequence ID" value="KAL3810925.1"/>
    <property type="molecule type" value="Genomic_DNA"/>
</dbReference>
<feature type="domain" description="Saccharopine dehydrogenase-like C-terminal" evidence="2">
    <location>
        <begin position="171"/>
        <end position="453"/>
    </location>
</feature>
<evidence type="ECO:0000259" key="2">
    <source>
        <dbReference type="Pfam" id="PF16653"/>
    </source>
</evidence>
<feature type="domain" description="Saccharopine dehydrogenase NADP binding" evidence="1">
    <location>
        <begin position="27"/>
        <end position="167"/>
    </location>
</feature>
<proteinExistence type="predicted"/>